<evidence type="ECO:0000313" key="1">
    <source>
        <dbReference type="EMBL" id="UPL19693.1"/>
    </source>
</evidence>
<dbReference type="AlphaFoldDB" id="A0AAE9H6V3"/>
<protein>
    <submittedName>
        <fullName evidence="1">Uncharacterized protein</fullName>
    </submittedName>
</protein>
<sequence length="54" mass="6195">MFAVWVFVEETLQGDLLTIGHHQDKVISLAGNTDNIARTRVQFDEMWGGQHLIR</sequence>
<reference evidence="1" key="1">
    <citation type="submission" date="2022-04" db="EMBL/GenBank/DDBJ databases">
        <title>Genomic mining of Alcaligenes faecalis D334 producing ectoin and derivatives.</title>
        <authorList>
            <person name="Doan V.T."/>
            <person name="Quach N.T."/>
            <person name="Vu T.-H.-N."/>
            <person name="Phi Q.-T."/>
        </authorList>
    </citation>
    <scope>NUCLEOTIDE SEQUENCE</scope>
    <source>
        <strain evidence="1">D334</strain>
    </source>
</reference>
<accession>A0AAE9H6V3</accession>
<organism evidence="1 2">
    <name type="scientific">Alcaligenes faecalis</name>
    <dbReference type="NCBI Taxonomy" id="511"/>
    <lineage>
        <taxon>Bacteria</taxon>
        <taxon>Pseudomonadati</taxon>
        <taxon>Pseudomonadota</taxon>
        <taxon>Betaproteobacteria</taxon>
        <taxon>Burkholderiales</taxon>
        <taxon>Alcaligenaceae</taxon>
        <taxon>Alcaligenes</taxon>
    </lineage>
</organism>
<evidence type="ECO:0000313" key="2">
    <source>
        <dbReference type="Proteomes" id="UP000830925"/>
    </source>
</evidence>
<name>A0AAE9H6V3_ALCFA</name>
<dbReference type="Proteomes" id="UP000830925">
    <property type="component" value="Chromosome"/>
</dbReference>
<gene>
    <name evidence="1" type="ORF">MXF72_09585</name>
</gene>
<dbReference type="EMBL" id="CP095873">
    <property type="protein sequence ID" value="UPL19693.1"/>
    <property type="molecule type" value="Genomic_DNA"/>
</dbReference>
<proteinExistence type="predicted"/>